<evidence type="ECO:0000313" key="1">
    <source>
        <dbReference type="EMBL" id="QCI06600.1"/>
    </source>
</evidence>
<geneLocation type="plastid" evidence="1"/>
<reference evidence="1" key="2">
    <citation type="submission" date="2019-04" db="EMBL/GenBank/DDBJ databases">
        <authorList>
            <person name="Pasella M."/>
        </authorList>
    </citation>
    <scope>NUCLEOTIDE SEQUENCE</scope>
    <source>
        <strain evidence="1">PD2950_5</strain>
    </source>
</reference>
<reference evidence="1" key="1">
    <citation type="journal article" date="2019" name="Mol. Phylogenet. Evol.">
        <title>Morphological evolution and classification of the red algal order Ceramiales inferred using plastid phylogenomics.</title>
        <authorList>
            <person name="Diaz-Tapia P."/>
            <person name="Pasella M.M."/>
            <person name="Verbruggen H."/>
            <person name="Maggs C.A."/>
        </authorList>
    </citation>
    <scope>NUCLEOTIDE SEQUENCE</scope>
    <source>
        <strain evidence="1">PD2950_5</strain>
    </source>
</reference>
<dbReference type="EMBL" id="MK814657">
    <property type="protein sequence ID" value="QCI06600.1"/>
    <property type="molecule type" value="Genomic_DNA"/>
</dbReference>
<name>A0A4D6WW34_9FLOR</name>
<dbReference type="AlphaFoldDB" id="A0A4D6WW34"/>
<proteinExistence type="predicted"/>
<protein>
    <submittedName>
        <fullName evidence="1">Cytochrome b6-f complex subunit PetP</fullName>
    </submittedName>
</protein>
<keyword evidence="1" id="KW-0934">Plastid</keyword>
<organism evidence="1">
    <name type="scientific">Erythroglossum lusitanicum</name>
    <dbReference type="NCBI Taxonomy" id="2575615"/>
    <lineage>
        <taxon>Eukaryota</taxon>
        <taxon>Rhodophyta</taxon>
        <taxon>Florideophyceae</taxon>
        <taxon>Rhodymeniophycidae</taxon>
        <taxon>Ceramiales</taxon>
        <taxon>Delesseriaceae</taxon>
        <taxon>Erythroglossum</taxon>
    </lineage>
</organism>
<sequence>MNKYLIRIKKIPIKTKLHIMKYMNQESYIVGYKKIHINYKAPIIEFKDYTRIWM</sequence>
<accession>A0A4D6WW34</accession>
<gene>
    <name evidence="1" type="primary">petP</name>
</gene>